<dbReference type="PANTHER" id="PTHR11910">
    <property type="entry name" value="ATP SYNTHASE DELTA CHAIN"/>
    <property type="match status" value="1"/>
</dbReference>
<keyword evidence="5 8" id="KW-0472">Membrane</keyword>
<evidence type="ECO:0000313" key="11">
    <source>
        <dbReference type="Proteomes" id="UP001057134"/>
    </source>
</evidence>
<dbReference type="PRINTS" id="PR00125">
    <property type="entry name" value="ATPASEDELTA"/>
</dbReference>
<dbReference type="HAMAP" id="MF_01416">
    <property type="entry name" value="ATP_synth_delta_bact"/>
    <property type="match status" value="1"/>
</dbReference>
<dbReference type="Gene3D" id="1.10.520.20">
    <property type="entry name" value="N-terminal domain of the delta subunit of the F1F0-ATP synthase"/>
    <property type="match status" value="1"/>
</dbReference>
<name>A0ABY4RS77_9BACL</name>
<keyword evidence="6 8" id="KW-0139">CF(1)</keyword>
<dbReference type="PROSITE" id="PS00389">
    <property type="entry name" value="ATPASE_DELTA"/>
    <property type="match status" value="1"/>
</dbReference>
<evidence type="ECO:0000256" key="4">
    <source>
        <dbReference type="ARBA" id="ARBA00023065"/>
    </source>
</evidence>
<evidence type="ECO:0000256" key="2">
    <source>
        <dbReference type="ARBA" id="ARBA00022448"/>
    </source>
</evidence>
<feature type="coiled-coil region" evidence="9">
    <location>
        <begin position="11"/>
        <end position="38"/>
    </location>
</feature>
<evidence type="ECO:0000256" key="9">
    <source>
        <dbReference type="SAM" id="Coils"/>
    </source>
</evidence>
<evidence type="ECO:0000256" key="3">
    <source>
        <dbReference type="ARBA" id="ARBA00022781"/>
    </source>
</evidence>
<reference evidence="10" key="2">
    <citation type="journal article" date="2021" name="J Anim Sci Technol">
        <title>Complete genome sequence of Paenibacillus konkukensis sp. nov. SK3146 as a potential probiotic strain.</title>
        <authorList>
            <person name="Jung H.I."/>
            <person name="Park S."/>
            <person name="Niu K.M."/>
            <person name="Lee S.W."/>
            <person name="Kothari D."/>
            <person name="Yi K.J."/>
            <person name="Kim S.K."/>
        </authorList>
    </citation>
    <scope>NUCLEOTIDE SEQUENCE</scope>
    <source>
        <strain evidence="10">SK3146</strain>
    </source>
</reference>
<dbReference type="EMBL" id="CP027059">
    <property type="protein sequence ID" value="UQZ84446.1"/>
    <property type="molecule type" value="Genomic_DNA"/>
</dbReference>
<evidence type="ECO:0000256" key="1">
    <source>
        <dbReference type="ARBA" id="ARBA00004370"/>
    </source>
</evidence>
<keyword evidence="4 8" id="KW-0406">Ion transport</keyword>
<comment type="function">
    <text evidence="8">F(1)F(0) ATP synthase produces ATP from ADP in the presence of a proton or sodium gradient. F-type ATPases consist of two structural domains, F(1) containing the extramembraneous catalytic core and F(0) containing the membrane proton channel, linked together by a central stalk and a peripheral stalk. During catalysis, ATP synthesis in the catalytic domain of F(1) is coupled via a rotary mechanism of the central stalk subunits to proton translocation.</text>
</comment>
<dbReference type="Pfam" id="PF00213">
    <property type="entry name" value="OSCP"/>
    <property type="match status" value="1"/>
</dbReference>
<sequence length="183" mass="19815">MSQDTIVAKRYAKALFELAQEQDLIAQVEEELQSVAAVLRDNGDFAKLVKHPGIGTEAKATMLKSIFEGKLSEITFNTLLLLVEKGREELLDALATYFTAIASDALGQAKATVYTPVDLSETELGSIAAKFSAVTGKQIRVESVLDKSLLGGIQVRIGDRLYDGSLAGKLERLKKTLNQSQAL</sequence>
<comment type="function">
    <text evidence="8">This protein is part of the stalk that links CF(0) to CF(1). It either transmits conformational changes from CF(0) to CF(1) or is implicated in proton conduction.</text>
</comment>
<accession>A0ABY4RS77</accession>
<keyword evidence="3 8" id="KW-0375">Hydrogen ion transport</keyword>
<keyword evidence="2 8" id="KW-0813">Transport</keyword>
<keyword evidence="11" id="KW-1185">Reference proteome</keyword>
<dbReference type="NCBIfam" id="NF004403">
    <property type="entry name" value="PRK05758.2-4"/>
    <property type="match status" value="1"/>
</dbReference>
<organism evidence="10 11">
    <name type="scientific">Paenibacillus konkukensis</name>
    <dbReference type="NCBI Taxonomy" id="2020716"/>
    <lineage>
        <taxon>Bacteria</taxon>
        <taxon>Bacillati</taxon>
        <taxon>Bacillota</taxon>
        <taxon>Bacilli</taxon>
        <taxon>Bacillales</taxon>
        <taxon>Paenibacillaceae</taxon>
        <taxon>Paenibacillus</taxon>
    </lineage>
</organism>
<dbReference type="InterPro" id="IPR000711">
    <property type="entry name" value="ATPase_OSCP/dsu"/>
</dbReference>
<protein>
    <recommendedName>
        <fullName evidence="8">ATP synthase subunit delta</fullName>
    </recommendedName>
    <alternativeName>
        <fullName evidence="8">ATP synthase F(1) sector subunit delta</fullName>
    </alternativeName>
    <alternativeName>
        <fullName evidence="8">F-type ATPase subunit delta</fullName>
        <shortName evidence="8">F-ATPase subunit delta</shortName>
    </alternativeName>
</protein>
<comment type="subcellular location">
    <subcellularLocation>
        <location evidence="8">Cell membrane</location>
        <topology evidence="8">Peripheral membrane protein</topology>
    </subcellularLocation>
    <subcellularLocation>
        <location evidence="1">Membrane</location>
    </subcellularLocation>
</comment>
<evidence type="ECO:0000256" key="8">
    <source>
        <dbReference type="HAMAP-Rule" id="MF_01416"/>
    </source>
</evidence>
<dbReference type="Proteomes" id="UP001057134">
    <property type="component" value="Chromosome"/>
</dbReference>
<dbReference type="NCBIfam" id="TIGR01145">
    <property type="entry name" value="ATP_synt_delta"/>
    <property type="match status" value="1"/>
</dbReference>
<dbReference type="InterPro" id="IPR026015">
    <property type="entry name" value="ATP_synth_OSCP/delta_N_sf"/>
</dbReference>
<dbReference type="InterPro" id="IPR020781">
    <property type="entry name" value="ATPase_OSCP/d_CS"/>
</dbReference>
<reference evidence="10" key="1">
    <citation type="submission" date="2018-02" db="EMBL/GenBank/DDBJ databases">
        <authorList>
            <person name="Kim S.-K."/>
            <person name="Jung H.-I."/>
            <person name="Lee S.-W."/>
        </authorList>
    </citation>
    <scope>NUCLEOTIDE SEQUENCE</scope>
    <source>
        <strain evidence="10">SK3146</strain>
    </source>
</reference>
<dbReference type="NCBIfam" id="NF004402">
    <property type="entry name" value="PRK05758.2-2"/>
    <property type="match status" value="1"/>
</dbReference>
<proteinExistence type="inferred from homology"/>
<evidence type="ECO:0000313" key="10">
    <source>
        <dbReference type="EMBL" id="UQZ84446.1"/>
    </source>
</evidence>
<evidence type="ECO:0000256" key="7">
    <source>
        <dbReference type="ARBA" id="ARBA00023310"/>
    </source>
</evidence>
<keyword evidence="7 8" id="KW-0066">ATP synthesis</keyword>
<evidence type="ECO:0000256" key="6">
    <source>
        <dbReference type="ARBA" id="ARBA00023196"/>
    </source>
</evidence>
<dbReference type="RefSeq" id="WP_249860205.1">
    <property type="nucleotide sequence ID" value="NZ_CP027059.1"/>
</dbReference>
<comment type="similarity">
    <text evidence="8">Belongs to the ATPase delta chain family.</text>
</comment>
<gene>
    <name evidence="8 10" type="primary">atpH</name>
    <name evidence="10" type="ORF">SK3146_03692</name>
</gene>
<keyword evidence="8" id="KW-1003">Cell membrane</keyword>
<keyword evidence="9" id="KW-0175">Coiled coil</keyword>
<evidence type="ECO:0000256" key="5">
    <source>
        <dbReference type="ARBA" id="ARBA00023136"/>
    </source>
</evidence>
<dbReference type="SUPFAM" id="SSF47928">
    <property type="entry name" value="N-terminal domain of the delta subunit of the F1F0-ATP synthase"/>
    <property type="match status" value="1"/>
</dbReference>